<dbReference type="GO" id="GO:0003886">
    <property type="term" value="F:DNA (cytosine-5-)-methyltransferase activity"/>
    <property type="evidence" value="ECO:0007669"/>
    <property type="project" value="UniProtKB-EC"/>
</dbReference>
<dbReference type="InterPro" id="IPR029063">
    <property type="entry name" value="SAM-dependent_MTases_sf"/>
</dbReference>
<reference evidence="9 10" key="1">
    <citation type="submission" date="2016-10" db="EMBL/GenBank/DDBJ databases">
        <authorList>
            <person name="Varghese N."/>
            <person name="Submissions S."/>
        </authorList>
    </citation>
    <scope>NUCLEOTIDE SEQUENCE [LARGE SCALE GENOMIC DNA]</scope>
    <source>
        <strain evidence="9 10">DSM 1741</strain>
    </source>
</reference>
<evidence type="ECO:0000256" key="1">
    <source>
        <dbReference type="ARBA" id="ARBA00022603"/>
    </source>
</evidence>
<evidence type="ECO:0000256" key="3">
    <source>
        <dbReference type="ARBA" id="ARBA00022691"/>
    </source>
</evidence>
<comment type="catalytic activity">
    <reaction evidence="5 8">
        <text>a 2'-deoxycytidine in DNA + S-adenosyl-L-methionine = a 5-methyl-2'-deoxycytidine in DNA + S-adenosyl-L-homocysteine + H(+)</text>
        <dbReference type="Rhea" id="RHEA:13681"/>
        <dbReference type="Rhea" id="RHEA-COMP:11369"/>
        <dbReference type="Rhea" id="RHEA-COMP:11370"/>
        <dbReference type="ChEBI" id="CHEBI:15378"/>
        <dbReference type="ChEBI" id="CHEBI:57856"/>
        <dbReference type="ChEBI" id="CHEBI:59789"/>
        <dbReference type="ChEBI" id="CHEBI:85452"/>
        <dbReference type="ChEBI" id="CHEBI:85454"/>
        <dbReference type="EC" id="2.1.1.37"/>
    </reaction>
</comment>
<dbReference type="InterPro" id="IPR018117">
    <property type="entry name" value="C5_DNA_meth_AS"/>
</dbReference>
<organism evidence="9 10">
    <name type="scientific">Desulfomicrobium norvegicum (strain DSM 1741 / NCIMB 8310)</name>
    <name type="common">Desulfovibrio baculatus (strain Norway 4)</name>
    <name type="synonym">Desulfovibrio desulfuricans (strain Norway 4)</name>
    <dbReference type="NCBI Taxonomy" id="52561"/>
    <lineage>
        <taxon>Bacteria</taxon>
        <taxon>Pseudomonadati</taxon>
        <taxon>Thermodesulfobacteriota</taxon>
        <taxon>Desulfovibrionia</taxon>
        <taxon>Desulfovibrionales</taxon>
        <taxon>Desulfomicrobiaceae</taxon>
        <taxon>Desulfomicrobium</taxon>
    </lineage>
</organism>
<dbReference type="EMBL" id="FOTO01000026">
    <property type="protein sequence ID" value="SFM24107.1"/>
    <property type="molecule type" value="Genomic_DNA"/>
</dbReference>
<dbReference type="InterPro" id="IPR031303">
    <property type="entry name" value="C5_meth_CS"/>
</dbReference>
<feature type="active site" evidence="6">
    <location>
        <position position="76"/>
    </location>
</feature>
<keyword evidence="1 6" id="KW-0489">Methyltransferase</keyword>
<keyword evidence="4" id="KW-0680">Restriction system</keyword>
<dbReference type="Gene3D" id="3.90.120.10">
    <property type="entry name" value="DNA Methylase, subunit A, domain 2"/>
    <property type="match status" value="1"/>
</dbReference>
<keyword evidence="3 6" id="KW-0949">S-adenosyl-L-methionine</keyword>
<comment type="similarity">
    <text evidence="6 7">Belongs to the class I-like SAM-binding methyltransferase superfamily. C5-methyltransferase family.</text>
</comment>
<proteinExistence type="inferred from homology"/>
<dbReference type="InterPro" id="IPR050390">
    <property type="entry name" value="C5-Methyltransferase"/>
</dbReference>
<comment type="caution">
    <text evidence="9">The sequence shown here is derived from an EMBL/GenBank/DDBJ whole genome shotgun (WGS) entry which is preliminary data.</text>
</comment>
<dbReference type="Gene3D" id="3.40.50.150">
    <property type="entry name" value="Vaccinia Virus protein VP39"/>
    <property type="match status" value="1"/>
</dbReference>
<protein>
    <recommendedName>
        <fullName evidence="8">Cytosine-specific methyltransferase</fullName>
        <ecNumber evidence="8">2.1.1.37</ecNumber>
    </recommendedName>
</protein>
<dbReference type="RefSeq" id="WP_092194698.1">
    <property type="nucleotide sequence ID" value="NZ_FOTO01000026.1"/>
</dbReference>
<accession>A0A8G2C6C2</accession>
<evidence type="ECO:0000313" key="9">
    <source>
        <dbReference type="EMBL" id="SFM24107.1"/>
    </source>
</evidence>
<dbReference type="PANTHER" id="PTHR10629">
    <property type="entry name" value="CYTOSINE-SPECIFIC METHYLTRANSFERASE"/>
    <property type="match status" value="1"/>
</dbReference>
<dbReference type="Proteomes" id="UP000199581">
    <property type="component" value="Unassembled WGS sequence"/>
</dbReference>
<dbReference type="GO" id="GO:0032259">
    <property type="term" value="P:methylation"/>
    <property type="evidence" value="ECO:0007669"/>
    <property type="project" value="UniProtKB-KW"/>
</dbReference>
<evidence type="ECO:0000256" key="2">
    <source>
        <dbReference type="ARBA" id="ARBA00022679"/>
    </source>
</evidence>
<dbReference type="PROSITE" id="PS00095">
    <property type="entry name" value="C5_MTASE_2"/>
    <property type="match status" value="1"/>
</dbReference>
<gene>
    <name evidence="9" type="ORF">SAMN05421830_1265</name>
</gene>
<dbReference type="AlphaFoldDB" id="A0A8G2C6C2"/>
<dbReference type="SMR" id="A0A8G2C6C2"/>
<keyword evidence="10" id="KW-1185">Reference proteome</keyword>
<dbReference type="GO" id="GO:0003677">
    <property type="term" value="F:DNA binding"/>
    <property type="evidence" value="ECO:0007669"/>
    <property type="project" value="TreeGrafter"/>
</dbReference>
<keyword evidence="2 6" id="KW-0808">Transferase</keyword>
<evidence type="ECO:0000256" key="6">
    <source>
        <dbReference type="PROSITE-ProRule" id="PRU01016"/>
    </source>
</evidence>
<dbReference type="PROSITE" id="PS00094">
    <property type="entry name" value="C5_MTASE_1"/>
    <property type="match status" value="1"/>
</dbReference>
<evidence type="ECO:0000256" key="5">
    <source>
        <dbReference type="ARBA" id="ARBA00047422"/>
    </source>
</evidence>
<dbReference type="PRINTS" id="PR00105">
    <property type="entry name" value="C5METTRFRASE"/>
</dbReference>
<dbReference type="OrthoDB" id="9813719at2"/>
<dbReference type="CDD" id="cd00315">
    <property type="entry name" value="Cyt_C5_DNA_methylase"/>
    <property type="match status" value="1"/>
</dbReference>
<dbReference type="NCBIfam" id="TIGR00675">
    <property type="entry name" value="dcm"/>
    <property type="match status" value="1"/>
</dbReference>
<sequence>MNIIDLFAGCGGFSHGFKMAGYNSILAIEKDLWASQTYSFNNPNVSVITEDITTLDPGDLKISVSDVDGIIGGPPCQGFSLSGNRDQKDPRNSLFVDFVRFVKFFSPKFFVMENVLGILSMKTKSRQYVKDIIAEEFSNVGYKVCVIILNACDYGVPQSRQRVFFIGLKSDRPLNQQILTPPSKVIESEYTSLEEAISDLPVIEAGEGGEVQDYPVAPRNKYQENMRKGSTCVYNHVAMRHTQRLVDRFAAIKFGQSVKHVSEEHSQRKRGDANSISGKVFSQNNMRPYPYKPCPTVAASFQSNFIHPFYNRNFTAREGARIQSFPDTYIFQGKRTTMSWEKHLSQYQQIGNAVPPLLAQALAERISWYFENINLINDSNVSIKRMVQRSFMSQLNLENNVNVRQDDNYDKVHSF</sequence>
<dbReference type="GO" id="GO:0009307">
    <property type="term" value="P:DNA restriction-modification system"/>
    <property type="evidence" value="ECO:0007669"/>
    <property type="project" value="UniProtKB-KW"/>
</dbReference>
<dbReference type="GO" id="GO:0044027">
    <property type="term" value="P:negative regulation of gene expression via chromosomal CpG island methylation"/>
    <property type="evidence" value="ECO:0007669"/>
    <property type="project" value="TreeGrafter"/>
</dbReference>
<evidence type="ECO:0000256" key="8">
    <source>
        <dbReference type="RuleBase" id="RU000417"/>
    </source>
</evidence>
<dbReference type="PROSITE" id="PS51679">
    <property type="entry name" value="SAM_MT_C5"/>
    <property type="match status" value="1"/>
</dbReference>
<dbReference type="PANTHER" id="PTHR10629:SF52">
    <property type="entry name" value="DNA (CYTOSINE-5)-METHYLTRANSFERASE 1"/>
    <property type="match status" value="1"/>
</dbReference>
<dbReference type="SUPFAM" id="SSF53335">
    <property type="entry name" value="S-adenosyl-L-methionine-dependent methyltransferases"/>
    <property type="match status" value="1"/>
</dbReference>
<evidence type="ECO:0000256" key="4">
    <source>
        <dbReference type="ARBA" id="ARBA00022747"/>
    </source>
</evidence>
<dbReference type="EC" id="2.1.1.37" evidence="8"/>
<evidence type="ECO:0000313" key="10">
    <source>
        <dbReference type="Proteomes" id="UP000199581"/>
    </source>
</evidence>
<dbReference type="InterPro" id="IPR001525">
    <property type="entry name" value="C5_MeTfrase"/>
</dbReference>
<evidence type="ECO:0000256" key="7">
    <source>
        <dbReference type="RuleBase" id="RU000416"/>
    </source>
</evidence>
<name>A0A8G2C6C2_DESNO</name>
<dbReference type="Pfam" id="PF00145">
    <property type="entry name" value="DNA_methylase"/>
    <property type="match status" value="1"/>
</dbReference>